<dbReference type="AlphaFoldDB" id="A0A4D9CUG0"/>
<sequence>MQQHVDFFDSSGDGVITMLDTFNGFRRLGFNWAFCLWAVFVVNPAFSIASYPGYLIDPLMRIYTRNIHKGKHGSDQEVYDHEGRFIPQRFEDIFAKWDHDGKGGLSFRDLWEMTQSTFEVNDFFGWFSNKFEWFTLWLLAADENGLVTKEAVRSVYDGSLFYKMEVSASVMGRIERHVIEVMRME</sequence>
<dbReference type="GO" id="GO:0004497">
    <property type="term" value="F:monooxygenase activity"/>
    <property type="evidence" value="ECO:0007669"/>
    <property type="project" value="TreeGrafter"/>
</dbReference>
<dbReference type="PANTHER" id="PTHR31495:SF0">
    <property type="entry name" value="BINDING PROTEIN CALEOSIN, PUTATIVE (AFU_ORTHOLOGUE AFUA_5G13750)-RELATED"/>
    <property type="match status" value="1"/>
</dbReference>
<dbReference type="PANTHER" id="PTHR31495">
    <property type="entry name" value="PEROXYGENASE 3-RELATED"/>
    <property type="match status" value="1"/>
</dbReference>
<keyword evidence="2" id="KW-0812">Transmembrane</keyword>
<dbReference type="InterPro" id="IPR007736">
    <property type="entry name" value="Caleosin-related"/>
</dbReference>
<evidence type="ECO:0000256" key="2">
    <source>
        <dbReference type="SAM" id="Phobius"/>
    </source>
</evidence>
<name>A0A4D9CUG0_9STRA</name>
<organism evidence="3 4">
    <name type="scientific">Nannochloropsis salina CCMP1776</name>
    <dbReference type="NCBI Taxonomy" id="1027361"/>
    <lineage>
        <taxon>Eukaryota</taxon>
        <taxon>Sar</taxon>
        <taxon>Stramenopiles</taxon>
        <taxon>Ochrophyta</taxon>
        <taxon>Eustigmatophyceae</taxon>
        <taxon>Eustigmatales</taxon>
        <taxon>Monodopsidaceae</taxon>
        <taxon>Microchloropsis</taxon>
        <taxon>Microchloropsis salina</taxon>
    </lineage>
</organism>
<protein>
    <submittedName>
        <fullName evidence="3">Uncharacterized protein</fullName>
    </submittedName>
</protein>
<comment type="similarity">
    <text evidence="1">Belongs to the caleosin family.</text>
</comment>
<comment type="caution">
    <text evidence="3">The sequence shown here is derived from an EMBL/GenBank/DDBJ whole genome shotgun (WGS) entry which is preliminary data.</text>
</comment>
<keyword evidence="2" id="KW-1133">Transmembrane helix</keyword>
<dbReference type="Pfam" id="PF05042">
    <property type="entry name" value="Caleosin"/>
    <property type="match status" value="1"/>
</dbReference>
<keyword evidence="2" id="KW-0472">Membrane</keyword>
<reference evidence="3 4" key="1">
    <citation type="submission" date="2019-01" db="EMBL/GenBank/DDBJ databases">
        <title>Nuclear Genome Assembly of the Microalgal Biofuel strain Nannochloropsis salina CCMP1776.</title>
        <authorList>
            <person name="Hovde B."/>
        </authorList>
    </citation>
    <scope>NUCLEOTIDE SEQUENCE [LARGE SCALE GENOMIC DNA]</scope>
    <source>
        <strain evidence="3 4">CCMP1776</strain>
    </source>
</reference>
<proteinExistence type="inferred from homology"/>
<dbReference type="Gene3D" id="1.10.238.10">
    <property type="entry name" value="EF-hand"/>
    <property type="match status" value="1"/>
</dbReference>
<dbReference type="EMBL" id="SDOX01000143">
    <property type="protein sequence ID" value="TFJ81123.1"/>
    <property type="molecule type" value="Genomic_DNA"/>
</dbReference>
<dbReference type="GO" id="GO:0005509">
    <property type="term" value="F:calcium ion binding"/>
    <property type="evidence" value="ECO:0007669"/>
    <property type="project" value="TreeGrafter"/>
</dbReference>
<dbReference type="OrthoDB" id="640742at2759"/>
<accession>A0A4D9CUG0</accession>
<dbReference type="Proteomes" id="UP000355283">
    <property type="component" value="Unassembled WGS sequence"/>
</dbReference>
<dbReference type="SUPFAM" id="SSF47473">
    <property type="entry name" value="EF-hand"/>
    <property type="match status" value="1"/>
</dbReference>
<dbReference type="InterPro" id="IPR011992">
    <property type="entry name" value="EF-hand-dom_pair"/>
</dbReference>
<evidence type="ECO:0000256" key="1">
    <source>
        <dbReference type="ARBA" id="ARBA00006765"/>
    </source>
</evidence>
<feature type="transmembrane region" description="Helical" evidence="2">
    <location>
        <begin position="30"/>
        <end position="56"/>
    </location>
</feature>
<evidence type="ECO:0000313" key="3">
    <source>
        <dbReference type="EMBL" id="TFJ81123.1"/>
    </source>
</evidence>
<gene>
    <name evidence="3" type="ORF">NSK_007538</name>
</gene>
<evidence type="ECO:0000313" key="4">
    <source>
        <dbReference type="Proteomes" id="UP000355283"/>
    </source>
</evidence>
<keyword evidence="4" id="KW-1185">Reference proteome</keyword>